<accession>A0A0B7MRB0</accession>
<gene>
    <name evidence="1" type="primary">PARPA_00878.1 scaffold 1169</name>
</gene>
<dbReference type="OrthoDB" id="2426083at2759"/>
<sequence length="182" mass="20807">MDLFCRASNACFNYNKVDAFSISGRDTSRFWGRLLQDMHIPHLHTVKDPDPLIYLGFPLIQCTQQRTNFVTAFVRKLKQGLQVHTGRSLSVVGRATVVNTLLLSKCWYILRVTPFTQRDLARIQSVAIQFLKQGIFPVIPWTTWTLPRSQGGLGILDVKLQYAALYFRWVQPLLAMEPSTPP</sequence>
<protein>
    <recommendedName>
        <fullName evidence="3">Reverse transcriptase domain-containing protein</fullName>
    </recommendedName>
</protein>
<evidence type="ECO:0008006" key="3">
    <source>
        <dbReference type="Google" id="ProtNLM"/>
    </source>
</evidence>
<keyword evidence="2" id="KW-1185">Reference proteome</keyword>
<dbReference type="AlphaFoldDB" id="A0A0B7MRB0"/>
<proteinExistence type="predicted"/>
<reference evidence="1 2" key="1">
    <citation type="submission" date="2014-09" db="EMBL/GenBank/DDBJ databases">
        <authorList>
            <person name="Ellenberger Sabrina"/>
        </authorList>
    </citation>
    <scope>NUCLEOTIDE SEQUENCE [LARGE SCALE GENOMIC DNA]</scope>
    <source>
        <strain evidence="1 2">CBS 412.66</strain>
    </source>
</reference>
<name>A0A0B7MRB0_9FUNG</name>
<evidence type="ECO:0000313" key="2">
    <source>
        <dbReference type="Proteomes" id="UP000054107"/>
    </source>
</evidence>
<evidence type="ECO:0000313" key="1">
    <source>
        <dbReference type="EMBL" id="CEP07582.1"/>
    </source>
</evidence>
<organism evidence="1 2">
    <name type="scientific">Parasitella parasitica</name>
    <dbReference type="NCBI Taxonomy" id="35722"/>
    <lineage>
        <taxon>Eukaryota</taxon>
        <taxon>Fungi</taxon>
        <taxon>Fungi incertae sedis</taxon>
        <taxon>Mucoromycota</taxon>
        <taxon>Mucoromycotina</taxon>
        <taxon>Mucoromycetes</taxon>
        <taxon>Mucorales</taxon>
        <taxon>Mucorineae</taxon>
        <taxon>Mucoraceae</taxon>
        <taxon>Parasitella</taxon>
    </lineage>
</organism>
<dbReference type="Proteomes" id="UP000054107">
    <property type="component" value="Unassembled WGS sequence"/>
</dbReference>
<dbReference type="EMBL" id="LN719306">
    <property type="protein sequence ID" value="CEP07582.1"/>
    <property type="molecule type" value="Genomic_DNA"/>
</dbReference>